<evidence type="ECO:0000313" key="3">
    <source>
        <dbReference type="EMBL" id="GEN78321.1"/>
    </source>
</evidence>
<keyword evidence="3" id="KW-0969">Cilium</keyword>
<evidence type="ECO:0000256" key="2">
    <source>
        <dbReference type="SAM" id="Phobius"/>
    </source>
</evidence>
<organism evidence="3 4">
    <name type="scientific">Actinotalea fermentans</name>
    <dbReference type="NCBI Taxonomy" id="43671"/>
    <lineage>
        <taxon>Bacteria</taxon>
        <taxon>Bacillati</taxon>
        <taxon>Actinomycetota</taxon>
        <taxon>Actinomycetes</taxon>
        <taxon>Micrococcales</taxon>
        <taxon>Cellulomonadaceae</taxon>
        <taxon>Actinotalea</taxon>
    </lineage>
</organism>
<feature type="transmembrane region" description="Helical" evidence="2">
    <location>
        <begin position="51"/>
        <end position="70"/>
    </location>
</feature>
<sequence>MGRAARGERTRTTGTPAGTTPNEGDMADHPHPPASPPALRLRRPGWRDPRLLLGVVLVAASVALGSTLVASAGRTVPVYAAAEALVPGDALAAADLTVRQVRLDAAGATYVRADEPLADDLVATRVVGAGELLPRSAVATQTELGLRPVAIEPDGALPEGLAAGAAVDLWFVPEGDAGVAPSSSVGATRGAPTVEPQLLAAGLTVAEVSEPRGGLAVGSAVTVHVLVPVDELPTVLGALAAEGSVEVVLVPGGGR</sequence>
<name>A0A511YSZ3_9CELL</name>
<accession>A0A511YSZ3</accession>
<evidence type="ECO:0000313" key="4">
    <source>
        <dbReference type="Proteomes" id="UP000321484"/>
    </source>
</evidence>
<keyword evidence="3" id="KW-0966">Cell projection</keyword>
<reference evidence="3 4" key="1">
    <citation type="submission" date="2019-07" db="EMBL/GenBank/DDBJ databases">
        <title>Whole genome shotgun sequence of Actinotalea fermentans NBRC 105374.</title>
        <authorList>
            <person name="Hosoyama A."/>
            <person name="Uohara A."/>
            <person name="Ohji S."/>
            <person name="Ichikawa N."/>
        </authorList>
    </citation>
    <scope>NUCLEOTIDE SEQUENCE [LARGE SCALE GENOMIC DNA]</scope>
    <source>
        <strain evidence="3 4">NBRC 105374</strain>
    </source>
</reference>
<dbReference type="Proteomes" id="UP000321484">
    <property type="component" value="Unassembled WGS sequence"/>
</dbReference>
<evidence type="ECO:0000256" key="1">
    <source>
        <dbReference type="SAM" id="MobiDB-lite"/>
    </source>
</evidence>
<dbReference type="EMBL" id="BJYK01000001">
    <property type="protein sequence ID" value="GEN78321.1"/>
    <property type="molecule type" value="Genomic_DNA"/>
</dbReference>
<comment type="caution">
    <text evidence="3">The sequence shown here is derived from an EMBL/GenBank/DDBJ whole genome shotgun (WGS) entry which is preliminary data.</text>
</comment>
<keyword evidence="4" id="KW-1185">Reference proteome</keyword>
<protein>
    <submittedName>
        <fullName evidence="3">Flagellar protein FlgA</fullName>
    </submittedName>
</protein>
<proteinExistence type="predicted"/>
<keyword evidence="2" id="KW-0472">Membrane</keyword>
<keyword evidence="2" id="KW-1133">Transmembrane helix</keyword>
<feature type="region of interest" description="Disordered" evidence="1">
    <location>
        <begin position="1"/>
        <end position="37"/>
    </location>
</feature>
<dbReference type="AlphaFoldDB" id="A0A511YSZ3"/>
<gene>
    <name evidence="3" type="ORF">AFE02nite_00550</name>
</gene>
<feature type="compositionally biased region" description="Basic and acidic residues" evidence="1">
    <location>
        <begin position="1"/>
        <end position="11"/>
    </location>
</feature>
<feature type="compositionally biased region" description="Low complexity" evidence="1">
    <location>
        <begin position="12"/>
        <end position="21"/>
    </location>
</feature>
<keyword evidence="2" id="KW-0812">Transmembrane</keyword>
<dbReference type="CDD" id="cd11614">
    <property type="entry name" value="SAF_CpaB_FlgA_like"/>
    <property type="match status" value="1"/>
</dbReference>
<keyword evidence="3" id="KW-0282">Flagellum</keyword>